<comment type="subcellular location">
    <subcellularLocation>
        <location evidence="1">Nucleus</location>
    </subcellularLocation>
</comment>
<dbReference type="Proteomes" id="UP001623330">
    <property type="component" value="Unassembled WGS sequence"/>
</dbReference>
<dbReference type="CDD" id="cd21790">
    <property type="entry name" value="Rad21_Rec8_M_ScRec8p-like"/>
    <property type="match status" value="1"/>
</dbReference>
<evidence type="ECO:0000313" key="5">
    <source>
        <dbReference type="EMBL" id="KAL3233608.1"/>
    </source>
</evidence>
<evidence type="ECO:0000256" key="2">
    <source>
        <dbReference type="ARBA" id="ARBA00023242"/>
    </source>
</evidence>
<feature type="compositionally biased region" description="Acidic residues" evidence="3">
    <location>
        <begin position="231"/>
        <end position="244"/>
    </location>
</feature>
<dbReference type="InterPro" id="IPR039781">
    <property type="entry name" value="Rad21/Rec8-like"/>
</dbReference>
<organism evidence="5 6">
    <name type="scientific">Nakaseomyces bracarensis</name>
    <dbReference type="NCBI Taxonomy" id="273131"/>
    <lineage>
        <taxon>Eukaryota</taxon>
        <taxon>Fungi</taxon>
        <taxon>Dikarya</taxon>
        <taxon>Ascomycota</taxon>
        <taxon>Saccharomycotina</taxon>
        <taxon>Saccharomycetes</taxon>
        <taxon>Saccharomycetales</taxon>
        <taxon>Saccharomycetaceae</taxon>
        <taxon>Nakaseomyces</taxon>
    </lineage>
</organism>
<evidence type="ECO:0000259" key="4">
    <source>
        <dbReference type="Pfam" id="PF04825"/>
    </source>
</evidence>
<reference evidence="5 6" key="1">
    <citation type="submission" date="2024-05" db="EMBL/GenBank/DDBJ databases">
        <title>Long read based assembly of the Candida bracarensis genome reveals expanded adhesin content.</title>
        <authorList>
            <person name="Marcet-Houben M."/>
            <person name="Ksiezopolska E."/>
            <person name="Gabaldon T."/>
        </authorList>
    </citation>
    <scope>NUCLEOTIDE SEQUENCE [LARGE SCALE GENOMIC DNA]</scope>
    <source>
        <strain evidence="5 6">CBM6</strain>
    </source>
</reference>
<name>A0ABR4NXH3_9SACH</name>
<dbReference type="EMBL" id="JBEVYD010000004">
    <property type="protein sequence ID" value="KAL3233608.1"/>
    <property type="molecule type" value="Genomic_DNA"/>
</dbReference>
<evidence type="ECO:0000313" key="6">
    <source>
        <dbReference type="Proteomes" id="UP001623330"/>
    </source>
</evidence>
<comment type="caution">
    <text evidence="5">The sequence shown here is derived from an EMBL/GenBank/DDBJ whole genome shotgun (WGS) entry which is preliminary data.</text>
</comment>
<evidence type="ECO:0000256" key="1">
    <source>
        <dbReference type="ARBA" id="ARBA00004123"/>
    </source>
</evidence>
<feature type="region of interest" description="Disordered" evidence="3">
    <location>
        <begin position="207"/>
        <end position="226"/>
    </location>
</feature>
<evidence type="ECO:0000256" key="3">
    <source>
        <dbReference type="SAM" id="MobiDB-lite"/>
    </source>
</evidence>
<protein>
    <recommendedName>
        <fullName evidence="4">Rad21/Rec8-like protein N-terminal domain-containing protein</fullName>
    </recommendedName>
</protein>
<keyword evidence="2" id="KW-0539">Nucleus</keyword>
<dbReference type="PANTHER" id="PTHR12585:SF51">
    <property type="entry name" value="MEIOTIC RECOMBINATION PROTEIN REC8"/>
    <property type="match status" value="1"/>
</dbReference>
<dbReference type="Pfam" id="PF04825">
    <property type="entry name" value="Rad21_Rec8_N"/>
    <property type="match status" value="1"/>
</dbReference>
<sequence>MFDAVAKVWLLGALSGRDSVKKKDILVISIPRTCDAISSNELSLRQVSQLLFGVAICYQKKTEFVLNDVEAMLVQLQKRILCGARRDVRSGPHDMQVISLDSKKLFLRDDPLFKIDKVRPFVLEQDPFVVAQAQSIRKQDYLNELGVLPLQHSGKMRSRLWNRPYTVEIDETDELPIDETFHLDIEDILSPAILTNDTTVNNDINFELDPGTHEHRGKRTSLDFGRIIEEEEEEEEDDGLDDESTSFVEGPSPKRQKRNTSTIKPLISKIKCDERISIPNEQLRSNQENYLARMETSEDKRFSDTGHFSIKQLSESALLDFSVVHLSIAKLTTKRSPAVINKQRVIDGLEALFNTPDDIERGRRRTSEMNSLSSRSHSSLSEELGRRLNYQKVFDDNSSDQEFSTITNNNLMLNLEQINEELDENEDQSVIDDFRNQNLMELDLQLTSSSTGRHASRSSSLRDIVDVLRTTDGGRYKRSRIHTSDSEIIEENDNRLSDDYIPTSTTNKAAIVDQQNRRFHDYLRERVMDIGEDSRRNDFTKKVLLEDIIPSKVSNIYRQEQDVVSKAVAANVFFSLLTLATQNTIALKERQQETRNLKTDLMTSECIIVYV</sequence>
<feature type="region of interest" description="Disordered" evidence="3">
    <location>
        <begin position="231"/>
        <end position="262"/>
    </location>
</feature>
<feature type="domain" description="Rad21/Rec8-like protein N-terminal" evidence="4">
    <location>
        <begin position="4"/>
        <end position="81"/>
    </location>
</feature>
<dbReference type="InterPro" id="IPR006910">
    <property type="entry name" value="Rad21_Rec8_N"/>
</dbReference>
<proteinExistence type="predicted"/>
<keyword evidence="6" id="KW-1185">Reference proteome</keyword>
<dbReference type="PANTHER" id="PTHR12585">
    <property type="entry name" value="SCC1 / RAD21 FAMILY MEMBER"/>
    <property type="match status" value="1"/>
</dbReference>
<accession>A0ABR4NXH3</accession>
<gene>
    <name evidence="5" type="ORF">RNJ44_03648</name>
</gene>